<evidence type="ECO:0000313" key="5">
    <source>
        <dbReference type="WBParaSite" id="SSLN_0000396501-mRNA-1"/>
    </source>
</evidence>
<organism evidence="5">
    <name type="scientific">Schistocephalus solidus</name>
    <name type="common">Tapeworm</name>
    <dbReference type="NCBI Taxonomy" id="70667"/>
    <lineage>
        <taxon>Eukaryota</taxon>
        <taxon>Metazoa</taxon>
        <taxon>Spiralia</taxon>
        <taxon>Lophotrochozoa</taxon>
        <taxon>Platyhelminthes</taxon>
        <taxon>Cestoda</taxon>
        <taxon>Eucestoda</taxon>
        <taxon>Diphyllobothriidea</taxon>
        <taxon>Diphyllobothriidae</taxon>
        <taxon>Schistocephalus</taxon>
    </lineage>
</organism>
<evidence type="ECO:0000313" key="4">
    <source>
        <dbReference type="Proteomes" id="UP000275846"/>
    </source>
</evidence>
<evidence type="ECO:0000256" key="1">
    <source>
        <dbReference type="SAM" id="MobiDB-lite"/>
    </source>
</evidence>
<dbReference type="AlphaFoldDB" id="A0A183SHZ1"/>
<dbReference type="STRING" id="70667.A0A183SHZ1"/>
<dbReference type="OrthoDB" id="6154480at2759"/>
<accession>A0A183SHZ1</accession>
<feature type="region of interest" description="Disordered" evidence="1">
    <location>
        <begin position="196"/>
        <end position="231"/>
    </location>
</feature>
<name>A0A183SHZ1_SCHSO</name>
<dbReference type="Gene3D" id="3.30.160.60">
    <property type="entry name" value="Classic Zinc Finger"/>
    <property type="match status" value="1"/>
</dbReference>
<evidence type="ECO:0000313" key="3">
    <source>
        <dbReference type="EMBL" id="VDL90224.1"/>
    </source>
</evidence>
<feature type="domain" description="C2H2-type" evidence="2">
    <location>
        <begin position="112"/>
        <end position="133"/>
    </location>
</feature>
<feature type="compositionally biased region" description="Low complexity" evidence="1">
    <location>
        <begin position="213"/>
        <end position="222"/>
    </location>
</feature>
<proteinExistence type="predicted"/>
<protein>
    <submittedName>
        <fullName evidence="5">C2H2-type domain-containing protein</fullName>
    </submittedName>
</protein>
<reference evidence="3 4" key="2">
    <citation type="submission" date="2018-11" db="EMBL/GenBank/DDBJ databases">
        <authorList>
            <consortium name="Pathogen Informatics"/>
        </authorList>
    </citation>
    <scope>NUCLEOTIDE SEQUENCE [LARGE SCALE GENOMIC DNA]</scope>
    <source>
        <strain evidence="3 4">NST_G2</strain>
    </source>
</reference>
<dbReference type="PROSITE" id="PS00028">
    <property type="entry name" value="ZINC_FINGER_C2H2_1"/>
    <property type="match status" value="1"/>
</dbReference>
<feature type="compositionally biased region" description="Pro residues" evidence="1">
    <location>
        <begin position="140"/>
        <end position="163"/>
    </location>
</feature>
<dbReference type="WBParaSite" id="SSLN_0000396501-mRNA-1">
    <property type="protein sequence ID" value="SSLN_0000396501-mRNA-1"/>
    <property type="gene ID" value="SSLN_0000396501"/>
</dbReference>
<dbReference type="InterPro" id="IPR013087">
    <property type="entry name" value="Znf_C2H2_type"/>
</dbReference>
<reference evidence="5" key="1">
    <citation type="submission" date="2016-06" db="UniProtKB">
        <authorList>
            <consortium name="WormBaseParasite"/>
        </authorList>
    </citation>
    <scope>IDENTIFICATION</scope>
</reference>
<dbReference type="Proteomes" id="UP000275846">
    <property type="component" value="Unassembled WGS sequence"/>
</dbReference>
<gene>
    <name evidence="3" type="ORF">SSLN_LOCUS3839</name>
</gene>
<sequence length="231" mass="26299">MQLRWSGHLMRMDDERLLKRLFYGDFATGTRRQGGQKRRYKDTLKIYLKELQINPSTWEFLAQDRPAWRRSMKNGAAIYEANRIMAAKGRRAARKSQTPRINTTNTQALPTCPRCQYMFRARIGLVRHLRRPHPNIHQLLPPPPQPPPHSQPPPPPSPPPPPAMGTLIICPYCDRTYTSRIGLIGHLRINRAETGELVPGAPTQQRSPPPLPSLSSRIHSPHGPSQSHVHP</sequence>
<evidence type="ECO:0000259" key="2">
    <source>
        <dbReference type="PROSITE" id="PS00028"/>
    </source>
</evidence>
<keyword evidence="4" id="KW-1185">Reference proteome</keyword>
<feature type="region of interest" description="Disordered" evidence="1">
    <location>
        <begin position="134"/>
        <end position="163"/>
    </location>
</feature>
<dbReference type="EMBL" id="UYSU01032666">
    <property type="protein sequence ID" value="VDL90224.1"/>
    <property type="molecule type" value="Genomic_DNA"/>
</dbReference>